<reference evidence="6 7" key="1">
    <citation type="submission" date="2020-08" db="EMBL/GenBank/DDBJ databases">
        <title>Genomic Encyclopedia of Type Strains, Phase IV (KMG-IV): sequencing the most valuable type-strain genomes for metagenomic binning, comparative biology and taxonomic classification.</title>
        <authorList>
            <person name="Goeker M."/>
        </authorList>
    </citation>
    <scope>NUCLEOTIDE SEQUENCE [LARGE SCALE GENOMIC DNA]</scope>
    <source>
        <strain evidence="6 7">DSM 25622</strain>
    </source>
</reference>
<dbReference type="AlphaFoldDB" id="A0A840XZC8"/>
<dbReference type="PROSITE" id="PS51891">
    <property type="entry name" value="CENP_V_GFA"/>
    <property type="match status" value="1"/>
</dbReference>
<dbReference type="Proteomes" id="UP000580654">
    <property type="component" value="Unassembled WGS sequence"/>
</dbReference>
<evidence type="ECO:0000256" key="4">
    <source>
        <dbReference type="ARBA" id="ARBA00023239"/>
    </source>
</evidence>
<keyword evidence="4" id="KW-0456">Lyase</keyword>
<sequence>MSVHPGGCLCGALRYEALAEPLRVTTCHCRFCQRATGTAYMVEPIFRREDIRVTAGRPAVYDHRSAGSGKIVHIHFCAACGTKIFMTFERFPTSCGVLAGTFDDPGWFAITPENAKHIFIGAARHDTLLPAGIPAYDEHAMTNDGTPTRPVVFDAPRAGGRHQGG</sequence>
<protein>
    <recommendedName>
        <fullName evidence="5">CENP-V/GFA domain-containing protein</fullName>
    </recommendedName>
</protein>
<comment type="similarity">
    <text evidence="1">Belongs to the Gfa family.</text>
</comment>
<dbReference type="PANTHER" id="PTHR33337:SF40">
    <property type="entry name" value="CENP-V_GFA DOMAIN-CONTAINING PROTEIN-RELATED"/>
    <property type="match status" value="1"/>
</dbReference>
<evidence type="ECO:0000256" key="1">
    <source>
        <dbReference type="ARBA" id="ARBA00005495"/>
    </source>
</evidence>
<dbReference type="PANTHER" id="PTHR33337">
    <property type="entry name" value="GFA DOMAIN-CONTAINING PROTEIN"/>
    <property type="match status" value="1"/>
</dbReference>
<dbReference type="InterPro" id="IPR011057">
    <property type="entry name" value="Mss4-like_sf"/>
</dbReference>
<dbReference type="GO" id="GO:0016846">
    <property type="term" value="F:carbon-sulfur lyase activity"/>
    <property type="evidence" value="ECO:0007669"/>
    <property type="project" value="InterPro"/>
</dbReference>
<keyword evidence="2" id="KW-0479">Metal-binding</keyword>
<evidence type="ECO:0000256" key="3">
    <source>
        <dbReference type="ARBA" id="ARBA00022833"/>
    </source>
</evidence>
<dbReference type="GO" id="GO:0046872">
    <property type="term" value="F:metal ion binding"/>
    <property type="evidence" value="ECO:0007669"/>
    <property type="project" value="UniProtKB-KW"/>
</dbReference>
<dbReference type="RefSeq" id="WP_184517841.1">
    <property type="nucleotide sequence ID" value="NZ_JACIJD010000009.1"/>
</dbReference>
<dbReference type="Pfam" id="PF04828">
    <property type="entry name" value="GFA"/>
    <property type="match status" value="1"/>
</dbReference>
<feature type="domain" description="CENP-V/GFA" evidence="5">
    <location>
        <begin position="4"/>
        <end position="137"/>
    </location>
</feature>
<accession>A0A840XZC8</accession>
<dbReference type="EMBL" id="JACIJD010000009">
    <property type="protein sequence ID" value="MBB5694188.1"/>
    <property type="molecule type" value="Genomic_DNA"/>
</dbReference>
<evidence type="ECO:0000259" key="5">
    <source>
        <dbReference type="PROSITE" id="PS51891"/>
    </source>
</evidence>
<evidence type="ECO:0000256" key="2">
    <source>
        <dbReference type="ARBA" id="ARBA00022723"/>
    </source>
</evidence>
<evidence type="ECO:0000313" key="6">
    <source>
        <dbReference type="EMBL" id="MBB5694188.1"/>
    </source>
</evidence>
<evidence type="ECO:0000313" key="7">
    <source>
        <dbReference type="Proteomes" id="UP000580654"/>
    </source>
</evidence>
<dbReference type="SUPFAM" id="SSF51316">
    <property type="entry name" value="Mss4-like"/>
    <property type="match status" value="1"/>
</dbReference>
<keyword evidence="3" id="KW-0862">Zinc</keyword>
<keyword evidence="7" id="KW-1185">Reference proteome</keyword>
<comment type="caution">
    <text evidence="6">The sequence shown here is derived from an EMBL/GenBank/DDBJ whole genome shotgun (WGS) entry which is preliminary data.</text>
</comment>
<name>A0A840XZC8_9PROT</name>
<gene>
    <name evidence="6" type="ORF">FHS87_002233</name>
</gene>
<dbReference type="InterPro" id="IPR006913">
    <property type="entry name" value="CENP-V/GFA"/>
</dbReference>
<dbReference type="Gene3D" id="3.90.1590.10">
    <property type="entry name" value="glutathione-dependent formaldehyde- activating enzyme (gfa)"/>
    <property type="match status" value="1"/>
</dbReference>
<proteinExistence type="inferred from homology"/>
<organism evidence="6 7">
    <name type="scientific">Muricoccus pecuniae</name>
    <dbReference type="NCBI Taxonomy" id="693023"/>
    <lineage>
        <taxon>Bacteria</taxon>
        <taxon>Pseudomonadati</taxon>
        <taxon>Pseudomonadota</taxon>
        <taxon>Alphaproteobacteria</taxon>
        <taxon>Acetobacterales</taxon>
        <taxon>Roseomonadaceae</taxon>
        <taxon>Muricoccus</taxon>
    </lineage>
</organism>